<organism evidence="2 3">
    <name type="scientific">Enterovirga rhinocerotis</name>
    <dbReference type="NCBI Taxonomy" id="1339210"/>
    <lineage>
        <taxon>Bacteria</taxon>
        <taxon>Pseudomonadati</taxon>
        <taxon>Pseudomonadota</taxon>
        <taxon>Alphaproteobacteria</taxon>
        <taxon>Hyphomicrobiales</taxon>
        <taxon>Methylobacteriaceae</taxon>
        <taxon>Enterovirga</taxon>
    </lineage>
</organism>
<dbReference type="EMBL" id="SNZR01000011">
    <property type="protein sequence ID" value="TDR93804.1"/>
    <property type="molecule type" value="Genomic_DNA"/>
</dbReference>
<dbReference type="Proteomes" id="UP000295122">
    <property type="component" value="Unassembled WGS sequence"/>
</dbReference>
<evidence type="ECO:0000313" key="2">
    <source>
        <dbReference type="EMBL" id="TDR93804.1"/>
    </source>
</evidence>
<name>A0A4R7C5G6_9HYPH</name>
<proteinExistence type="predicted"/>
<comment type="caution">
    <text evidence="2">The sequence shown here is derived from an EMBL/GenBank/DDBJ whole genome shotgun (WGS) entry which is preliminary data.</text>
</comment>
<sequence>MESERNSHQGDGAGPSAADVAKRLAQSWRGGAAQLSERGIGAVEIGSSLLAVGVEQLLAAEPAEMVAAQLRGMADQVDGAERRSSGPAN</sequence>
<dbReference type="RefSeq" id="WP_133768769.1">
    <property type="nucleotide sequence ID" value="NZ_SNZR01000011.1"/>
</dbReference>
<gene>
    <name evidence="2" type="ORF">EV668_1071</name>
</gene>
<reference evidence="2 3" key="1">
    <citation type="submission" date="2019-03" db="EMBL/GenBank/DDBJ databases">
        <title>Genomic Encyclopedia of Type Strains, Phase IV (KMG-IV): sequencing the most valuable type-strain genomes for metagenomic binning, comparative biology and taxonomic classification.</title>
        <authorList>
            <person name="Goeker M."/>
        </authorList>
    </citation>
    <scope>NUCLEOTIDE SEQUENCE [LARGE SCALE GENOMIC DNA]</scope>
    <source>
        <strain evidence="2 3">DSM 25903</strain>
    </source>
</reference>
<evidence type="ECO:0000313" key="3">
    <source>
        <dbReference type="Proteomes" id="UP000295122"/>
    </source>
</evidence>
<feature type="region of interest" description="Disordered" evidence="1">
    <location>
        <begin position="1"/>
        <end position="21"/>
    </location>
</feature>
<dbReference type="AlphaFoldDB" id="A0A4R7C5G6"/>
<protein>
    <submittedName>
        <fullName evidence="2">Uncharacterized protein</fullName>
    </submittedName>
</protein>
<evidence type="ECO:0000256" key="1">
    <source>
        <dbReference type="SAM" id="MobiDB-lite"/>
    </source>
</evidence>
<keyword evidence="3" id="KW-1185">Reference proteome</keyword>
<accession>A0A4R7C5G6</accession>